<proteinExistence type="predicted"/>
<gene>
    <name evidence="2" type="ORF">U0070_009897</name>
</gene>
<evidence type="ECO:0000313" key="3">
    <source>
        <dbReference type="Proteomes" id="UP001488838"/>
    </source>
</evidence>
<comment type="caution">
    <text evidence="2">The sequence shown here is derived from an EMBL/GenBank/DDBJ whole genome shotgun (WGS) entry which is preliminary data.</text>
</comment>
<feature type="region of interest" description="Disordered" evidence="1">
    <location>
        <begin position="420"/>
        <end position="447"/>
    </location>
</feature>
<dbReference type="AlphaFoldDB" id="A0AAW0JIV9"/>
<organism evidence="2 3">
    <name type="scientific">Myodes glareolus</name>
    <name type="common">Bank vole</name>
    <name type="synonym">Clethrionomys glareolus</name>
    <dbReference type="NCBI Taxonomy" id="447135"/>
    <lineage>
        <taxon>Eukaryota</taxon>
        <taxon>Metazoa</taxon>
        <taxon>Chordata</taxon>
        <taxon>Craniata</taxon>
        <taxon>Vertebrata</taxon>
        <taxon>Euteleostomi</taxon>
        <taxon>Mammalia</taxon>
        <taxon>Eutheria</taxon>
        <taxon>Euarchontoglires</taxon>
        <taxon>Glires</taxon>
        <taxon>Rodentia</taxon>
        <taxon>Myomorpha</taxon>
        <taxon>Muroidea</taxon>
        <taxon>Cricetidae</taxon>
        <taxon>Arvicolinae</taxon>
        <taxon>Myodes</taxon>
    </lineage>
</organism>
<reference evidence="2 3" key="1">
    <citation type="journal article" date="2023" name="bioRxiv">
        <title>Conserved and derived expression patterns and positive selection on dental genes reveal complex evolutionary context of ever-growing rodent molars.</title>
        <authorList>
            <person name="Calamari Z.T."/>
            <person name="Song A."/>
            <person name="Cohen E."/>
            <person name="Akter M."/>
            <person name="Roy R.D."/>
            <person name="Hallikas O."/>
            <person name="Christensen M.M."/>
            <person name="Li P."/>
            <person name="Marangoni P."/>
            <person name="Jernvall J."/>
            <person name="Klein O.D."/>
        </authorList>
    </citation>
    <scope>NUCLEOTIDE SEQUENCE [LARGE SCALE GENOMIC DNA]</scope>
    <source>
        <strain evidence="2">V071</strain>
    </source>
</reference>
<dbReference type="Proteomes" id="UP001488838">
    <property type="component" value="Unassembled WGS sequence"/>
</dbReference>
<evidence type="ECO:0000256" key="1">
    <source>
        <dbReference type="SAM" id="MobiDB-lite"/>
    </source>
</evidence>
<name>A0AAW0JIV9_MYOGA</name>
<dbReference type="EMBL" id="JBBHLL010000036">
    <property type="protein sequence ID" value="KAK7826016.1"/>
    <property type="molecule type" value="Genomic_DNA"/>
</dbReference>
<sequence length="447" mass="49506">MGFYLIAEHSPVGRISCCASTVECCLELRLQMGNVQGSVNSYEEEDVYEIKSTWTPACGLQEKSSYSLGEDTQQKQPGGMVLLDIKVCQMAQFMSLLPQELQTPKRDKDIGIKEWLLQKEVTWPRTFAISDAGVLCVWLKDILDQALCTAPCIFSSSRPVSTLSTQQAQGPRATSTACASRRLLAAWRLQSPSTSSTGSPGPEMCCQGKPVMRRQKFRDKPQMALVGSAWSEPNLSPWGWLKQTTDCKSTGKQTRAHYSPDGSSRMNCGTMIPMKCNSTTDFKSKMTALKPVTQEDADHLFKSESSEKLRVSDGHISKKYDKVFNNSKILRARGTASQFLQQLNILDYSMRLDIQFELSMLIDVDNFFTTATFKKGLHKISIDVIYTLSDSWIYSTLNHRETLNPSDRCGQQFCPSNGLDGDAFPDSLGSSPPSRTLGLQAAATGSP</sequence>
<evidence type="ECO:0000313" key="2">
    <source>
        <dbReference type="EMBL" id="KAK7826016.1"/>
    </source>
</evidence>
<protein>
    <submittedName>
        <fullName evidence="2">Uncharacterized protein</fullName>
    </submittedName>
</protein>
<keyword evidence="3" id="KW-1185">Reference proteome</keyword>
<accession>A0AAW0JIV9</accession>